<gene>
    <name evidence="9" type="ORF">ATC1_12501</name>
</gene>
<dbReference type="PANTHER" id="PTHR37840:SF1">
    <property type="entry name" value="L-FUCOSE ISOMERASE"/>
    <property type="match status" value="1"/>
</dbReference>
<keyword evidence="2" id="KW-0464">Manganese</keyword>
<sequence>MAIRKIKVGILTFSDGRKYIHDTLVALNQNYQRKLAQALESTGEVEVVQGEEIIWNAETARSEGRRMLENRVDMTILNYAIWAFPNLAAIATNFAPGPYLLFCNIHPKEPGMVGMLACAGTMDQLGLTYTRIWGDIHDPKILKRVMQYVRAAGAVNHIKGETYGLFGGRPLGMYTAVANQDQWRQIFGVDVQHIEQYDIVRVSETIAEDRVNAGLKWLESKVKQIRYDGKVLTPDKLKKQIRSYHAIREIMQVKDLDFVGFKAHGDLTDYFATMDIAEAFLNDPYDWEGAHEPIVAATEADMDGALTMEFLKHVSYGQPAIFCDIRHYDTEDHVWYFANSGTHATFFANRSLDPSENLKKVTFYPEIPDYPAGGASVQYFAGPGPMTMARFARKNGKYWLAIVPCEFQEFSQEKMEAKAHTTDIEWPHAFARLHTSADDFLESYPCNHIHGICGNYVNEMINVAKILGIEYKVFSKDEES</sequence>
<dbReference type="InterPro" id="IPR015888">
    <property type="entry name" value="Fuc_isomerase_C"/>
</dbReference>
<dbReference type="InterPro" id="IPR012888">
    <property type="entry name" value="Fucose_iso_N1"/>
</dbReference>
<accession>A0A0K8PBC1</accession>
<dbReference type="PANTHER" id="PTHR37840">
    <property type="entry name" value="L-FUCOSE ISOMERASE"/>
    <property type="match status" value="1"/>
</dbReference>
<proteinExistence type="predicted"/>
<dbReference type="InterPro" id="IPR038392">
    <property type="entry name" value="Fucose_isomerase_dom2_sf"/>
</dbReference>
<evidence type="ECO:0000256" key="5">
    <source>
        <dbReference type="ARBA" id="ARBA00030454"/>
    </source>
</evidence>
<evidence type="ECO:0000259" key="8">
    <source>
        <dbReference type="Pfam" id="PF07882"/>
    </source>
</evidence>
<evidence type="ECO:0000313" key="10">
    <source>
        <dbReference type="Proteomes" id="UP000053370"/>
    </source>
</evidence>
<dbReference type="InterPro" id="IPR005763">
    <property type="entry name" value="Fucose_isomerase"/>
</dbReference>
<feature type="domain" description="L-fucose isomerase C-terminal" evidence="6">
    <location>
        <begin position="338"/>
        <end position="472"/>
    </location>
</feature>
<reference evidence="9" key="1">
    <citation type="journal article" date="2015" name="Genome Announc.">
        <title>Draft Genome Sequence of Anaerolineae Strain TC1, a Novel Isolate from a Methanogenic Wastewater Treatment System.</title>
        <authorList>
            <person name="Matsuura N."/>
            <person name="Tourlousse D.M."/>
            <person name="Sun L."/>
            <person name="Toyonaga M."/>
            <person name="Kuroda K."/>
            <person name="Ohashi A."/>
            <person name="Cruz R."/>
            <person name="Yamaguchi T."/>
            <person name="Sekiguchi Y."/>
        </authorList>
    </citation>
    <scope>NUCLEOTIDE SEQUENCE [LARGE SCALE GENOMIC DNA]</scope>
    <source>
        <strain evidence="9">TC1</strain>
    </source>
</reference>
<feature type="domain" description="L-fucose isomerase N-terminal-1" evidence="7">
    <location>
        <begin position="6"/>
        <end position="160"/>
    </location>
</feature>
<dbReference type="RefSeq" id="WP_062278821.1">
    <property type="nucleotide sequence ID" value="NZ_DF968180.1"/>
</dbReference>
<evidence type="ECO:0000313" key="9">
    <source>
        <dbReference type="EMBL" id="GAP39962.1"/>
    </source>
</evidence>
<evidence type="ECO:0000256" key="3">
    <source>
        <dbReference type="ARBA" id="ARBA00023235"/>
    </source>
</evidence>
<dbReference type="GO" id="GO:0019571">
    <property type="term" value="P:D-arabinose catabolic process"/>
    <property type="evidence" value="ECO:0007669"/>
    <property type="project" value="TreeGrafter"/>
</dbReference>
<keyword evidence="3 9" id="KW-0413">Isomerase</keyword>
<dbReference type="Gene3D" id="3.20.14.10">
    <property type="entry name" value="L-fucose/L-arabinose isomerase, C-terminal"/>
    <property type="match status" value="1"/>
</dbReference>
<dbReference type="InterPro" id="IPR038393">
    <property type="entry name" value="Fuc_iso_dom3_sf"/>
</dbReference>
<dbReference type="Pfam" id="PF07881">
    <property type="entry name" value="Fucose_iso_N1"/>
    <property type="match status" value="1"/>
</dbReference>
<feature type="domain" description="L-fucose isomerase N-terminal-2" evidence="8">
    <location>
        <begin position="259"/>
        <end position="311"/>
    </location>
</feature>
<keyword evidence="1" id="KW-0479">Metal-binding</keyword>
<dbReference type="InterPro" id="IPR009015">
    <property type="entry name" value="Fucose_isomerase_N/cen_sf"/>
</dbReference>
<dbReference type="GO" id="GO:0005737">
    <property type="term" value="C:cytoplasm"/>
    <property type="evidence" value="ECO:0007669"/>
    <property type="project" value="InterPro"/>
</dbReference>
<evidence type="ECO:0000256" key="2">
    <source>
        <dbReference type="ARBA" id="ARBA00023211"/>
    </source>
</evidence>
<dbReference type="GO" id="GO:0042355">
    <property type="term" value="P:L-fucose catabolic process"/>
    <property type="evidence" value="ECO:0007669"/>
    <property type="project" value="TreeGrafter"/>
</dbReference>
<dbReference type="Gene3D" id="3.40.275.10">
    <property type="entry name" value="L-fucose Isomerase, Chain A, domain 2"/>
    <property type="match status" value="1"/>
</dbReference>
<evidence type="ECO:0000259" key="7">
    <source>
        <dbReference type="Pfam" id="PF07881"/>
    </source>
</evidence>
<organism evidence="9">
    <name type="scientific">Flexilinea flocculi</name>
    <dbReference type="NCBI Taxonomy" id="1678840"/>
    <lineage>
        <taxon>Bacteria</taxon>
        <taxon>Bacillati</taxon>
        <taxon>Chloroflexota</taxon>
        <taxon>Anaerolineae</taxon>
        <taxon>Anaerolineales</taxon>
        <taxon>Anaerolineaceae</taxon>
        <taxon>Flexilinea</taxon>
    </lineage>
</organism>
<dbReference type="Pfam" id="PF02952">
    <property type="entry name" value="Fucose_iso_C"/>
    <property type="match status" value="1"/>
</dbReference>
<dbReference type="Proteomes" id="UP000053370">
    <property type="component" value="Unassembled WGS sequence"/>
</dbReference>
<dbReference type="GO" id="GO:0008790">
    <property type="term" value="F:arabinose isomerase activity"/>
    <property type="evidence" value="ECO:0007669"/>
    <property type="project" value="TreeGrafter"/>
</dbReference>
<dbReference type="InterPro" id="IPR038391">
    <property type="entry name" value="Fucose_iso_dom1_sf"/>
</dbReference>
<dbReference type="Pfam" id="PF07882">
    <property type="entry name" value="Fucose_iso_N2"/>
    <property type="match status" value="1"/>
</dbReference>
<evidence type="ECO:0000259" key="6">
    <source>
        <dbReference type="Pfam" id="PF02952"/>
    </source>
</evidence>
<dbReference type="GO" id="GO:0008736">
    <property type="term" value="F:L-fucose isomerase activity"/>
    <property type="evidence" value="ECO:0007669"/>
    <property type="project" value="InterPro"/>
</dbReference>
<dbReference type="InterPro" id="IPR012889">
    <property type="entry name" value="Fucose_isomerase_N2"/>
</dbReference>
<evidence type="ECO:0000256" key="4">
    <source>
        <dbReference type="ARBA" id="ARBA00023277"/>
    </source>
</evidence>
<name>A0A0K8PBC1_9CHLR</name>
<dbReference type="AlphaFoldDB" id="A0A0K8PBC1"/>
<dbReference type="Gene3D" id="3.40.50.1070">
    <property type="match status" value="1"/>
</dbReference>
<dbReference type="SUPFAM" id="SSF53743">
    <property type="entry name" value="FucI/AraA N-terminal and middle domains"/>
    <property type="match status" value="1"/>
</dbReference>
<evidence type="ECO:0000256" key="1">
    <source>
        <dbReference type="ARBA" id="ARBA00022723"/>
    </source>
</evidence>
<dbReference type="STRING" id="1678840.ATC1_12501"/>
<dbReference type="CDD" id="cd00578">
    <property type="entry name" value="L-fuc_L-ara-isomerases"/>
    <property type="match status" value="1"/>
</dbReference>
<dbReference type="GO" id="GO:0030145">
    <property type="term" value="F:manganese ion binding"/>
    <property type="evidence" value="ECO:0007669"/>
    <property type="project" value="InterPro"/>
</dbReference>
<keyword evidence="10" id="KW-1185">Reference proteome</keyword>
<keyword evidence="4" id="KW-0119">Carbohydrate metabolism</keyword>
<dbReference type="EMBL" id="DF968180">
    <property type="protein sequence ID" value="GAP39962.1"/>
    <property type="molecule type" value="Genomic_DNA"/>
</dbReference>
<protein>
    <recommendedName>
        <fullName evidence="5">FucIase</fullName>
    </recommendedName>
</protein>
<dbReference type="PATRIC" id="fig|1678840.3.peg.1097"/>
<dbReference type="OrthoDB" id="9760430at2"/>